<name>A0A9Q0K924_9MAGN</name>
<comment type="caution">
    <text evidence="1">The sequence shown here is derived from an EMBL/GenBank/DDBJ whole genome shotgun (WGS) entry which is preliminary data.</text>
</comment>
<dbReference type="AlphaFoldDB" id="A0A9Q0K924"/>
<gene>
    <name evidence="1" type="ORF">NE237_018003</name>
</gene>
<evidence type="ECO:0000313" key="1">
    <source>
        <dbReference type="EMBL" id="KAJ4966154.1"/>
    </source>
</evidence>
<sequence length="118" mass="13832">MELDQNNLKKLFKKKEKKNHQSEIWPDRTQPLQISPDKIFIETYLFRAAISSKSLNRYLSLTLKFLSHHFFARTFEHLQVPPGRLELDGPHHISTFVDTSFQEPQLESAAIPSKSLKR</sequence>
<organism evidence="1 2">
    <name type="scientific">Protea cynaroides</name>
    <dbReference type="NCBI Taxonomy" id="273540"/>
    <lineage>
        <taxon>Eukaryota</taxon>
        <taxon>Viridiplantae</taxon>
        <taxon>Streptophyta</taxon>
        <taxon>Embryophyta</taxon>
        <taxon>Tracheophyta</taxon>
        <taxon>Spermatophyta</taxon>
        <taxon>Magnoliopsida</taxon>
        <taxon>Proteales</taxon>
        <taxon>Proteaceae</taxon>
        <taxon>Protea</taxon>
    </lineage>
</organism>
<dbReference type="Proteomes" id="UP001141806">
    <property type="component" value="Unassembled WGS sequence"/>
</dbReference>
<proteinExistence type="predicted"/>
<evidence type="ECO:0000313" key="2">
    <source>
        <dbReference type="Proteomes" id="UP001141806"/>
    </source>
</evidence>
<protein>
    <submittedName>
        <fullName evidence="1">Uncharacterized protein</fullName>
    </submittedName>
</protein>
<reference evidence="1" key="1">
    <citation type="journal article" date="2023" name="Plant J.">
        <title>The genome of the king protea, Protea cynaroides.</title>
        <authorList>
            <person name="Chang J."/>
            <person name="Duong T.A."/>
            <person name="Schoeman C."/>
            <person name="Ma X."/>
            <person name="Roodt D."/>
            <person name="Barker N."/>
            <person name="Li Z."/>
            <person name="Van de Peer Y."/>
            <person name="Mizrachi E."/>
        </authorList>
    </citation>
    <scope>NUCLEOTIDE SEQUENCE</scope>
    <source>
        <tissue evidence="1">Young leaves</tissue>
    </source>
</reference>
<dbReference type="EMBL" id="JAMYWD010000007">
    <property type="protein sequence ID" value="KAJ4966154.1"/>
    <property type="molecule type" value="Genomic_DNA"/>
</dbReference>
<accession>A0A9Q0K924</accession>
<keyword evidence="2" id="KW-1185">Reference proteome</keyword>